<keyword evidence="8" id="KW-0812">Transmembrane</keyword>
<dbReference type="PANTHER" id="PTHR20531">
    <property type="entry name" value="N-ALPHA-ACETYLTRANSFERASE 40"/>
    <property type="match status" value="1"/>
</dbReference>
<evidence type="ECO:0000256" key="4">
    <source>
        <dbReference type="ARBA" id="ARBA00022679"/>
    </source>
</evidence>
<dbReference type="InterPro" id="IPR016181">
    <property type="entry name" value="Acyl_CoA_acyltransferase"/>
</dbReference>
<evidence type="ECO:0000256" key="7">
    <source>
        <dbReference type="SAM" id="MobiDB-lite"/>
    </source>
</evidence>
<keyword evidence="8" id="KW-1133">Transmembrane helix</keyword>
<keyword evidence="4" id="KW-0808">Transferase</keyword>
<dbReference type="GO" id="GO:1990189">
    <property type="term" value="F:protein N-terminal-serine acetyltransferase activity"/>
    <property type="evidence" value="ECO:0007669"/>
    <property type="project" value="TreeGrafter"/>
</dbReference>
<dbReference type="InterPro" id="IPR039949">
    <property type="entry name" value="NAA40"/>
</dbReference>
<comment type="subcellular location">
    <subcellularLocation>
        <location evidence="2">Cytoplasm</location>
    </subcellularLocation>
    <subcellularLocation>
        <location evidence="1">Nucleus</location>
    </subcellularLocation>
</comment>
<dbReference type="GO" id="GO:0005737">
    <property type="term" value="C:cytoplasm"/>
    <property type="evidence" value="ECO:0007669"/>
    <property type="project" value="UniProtKB-SubCell"/>
</dbReference>
<dbReference type="Proteomes" id="UP001187471">
    <property type="component" value="Unassembled WGS sequence"/>
</dbReference>
<reference evidence="9" key="1">
    <citation type="submission" date="2022-12" db="EMBL/GenBank/DDBJ databases">
        <title>Draft genome assemblies for two species of Escallonia (Escalloniales).</title>
        <authorList>
            <person name="Chanderbali A."/>
            <person name="Dervinis C."/>
            <person name="Anghel I."/>
            <person name="Soltis D."/>
            <person name="Soltis P."/>
            <person name="Zapata F."/>
        </authorList>
    </citation>
    <scope>NUCLEOTIDE SEQUENCE</scope>
    <source>
        <strain evidence="9">UCBG92.1500</strain>
        <tissue evidence="9">Leaf</tissue>
    </source>
</reference>
<evidence type="ECO:0000256" key="5">
    <source>
        <dbReference type="ARBA" id="ARBA00023242"/>
    </source>
</evidence>
<evidence type="ECO:0000313" key="10">
    <source>
        <dbReference type="Proteomes" id="UP001187471"/>
    </source>
</evidence>
<gene>
    <name evidence="9" type="ORF">RJ640_005402</name>
</gene>
<keyword evidence="3" id="KW-0963">Cytoplasm</keyword>
<accession>A0AA88ULB4</accession>
<keyword evidence="10" id="KW-1185">Reference proteome</keyword>
<name>A0AA88ULB4_9ASTE</name>
<evidence type="ECO:0000256" key="1">
    <source>
        <dbReference type="ARBA" id="ARBA00004123"/>
    </source>
</evidence>
<evidence type="ECO:0000256" key="8">
    <source>
        <dbReference type="SAM" id="Phobius"/>
    </source>
</evidence>
<dbReference type="GO" id="GO:0043998">
    <property type="term" value="F:histone H2A acetyltransferase activity"/>
    <property type="evidence" value="ECO:0007669"/>
    <property type="project" value="InterPro"/>
</dbReference>
<keyword evidence="6" id="KW-0012">Acyltransferase</keyword>
<feature type="region of interest" description="Disordered" evidence="7">
    <location>
        <begin position="1"/>
        <end position="22"/>
    </location>
</feature>
<proteinExistence type="predicted"/>
<dbReference type="EMBL" id="JAVXUO010001747">
    <property type="protein sequence ID" value="KAK2979487.1"/>
    <property type="molecule type" value="Genomic_DNA"/>
</dbReference>
<comment type="caution">
    <text evidence="9">The sequence shown here is derived from an EMBL/GenBank/DDBJ whole genome shotgun (WGS) entry which is preliminary data.</text>
</comment>
<keyword evidence="5" id="KW-0539">Nucleus</keyword>
<protein>
    <submittedName>
        <fullName evidence="9">Uncharacterized protein</fullName>
    </submittedName>
</protein>
<evidence type="ECO:0000256" key="3">
    <source>
        <dbReference type="ARBA" id="ARBA00022490"/>
    </source>
</evidence>
<dbReference type="SUPFAM" id="SSF55729">
    <property type="entry name" value="Acyl-CoA N-acyltransferases (Nat)"/>
    <property type="match status" value="1"/>
</dbReference>
<dbReference type="AlphaFoldDB" id="A0AA88ULB4"/>
<dbReference type="PANTHER" id="PTHR20531:SF1">
    <property type="entry name" value="N-ALPHA-ACETYLTRANSFERASE 40"/>
    <property type="match status" value="1"/>
</dbReference>
<dbReference type="Gene3D" id="3.40.630.30">
    <property type="match status" value="1"/>
</dbReference>
<evidence type="ECO:0000256" key="2">
    <source>
        <dbReference type="ARBA" id="ARBA00004496"/>
    </source>
</evidence>
<organism evidence="9 10">
    <name type="scientific">Escallonia rubra</name>
    <dbReference type="NCBI Taxonomy" id="112253"/>
    <lineage>
        <taxon>Eukaryota</taxon>
        <taxon>Viridiplantae</taxon>
        <taxon>Streptophyta</taxon>
        <taxon>Embryophyta</taxon>
        <taxon>Tracheophyta</taxon>
        <taxon>Spermatophyta</taxon>
        <taxon>Magnoliopsida</taxon>
        <taxon>eudicotyledons</taxon>
        <taxon>Gunneridae</taxon>
        <taxon>Pentapetalae</taxon>
        <taxon>asterids</taxon>
        <taxon>campanulids</taxon>
        <taxon>Escalloniales</taxon>
        <taxon>Escalloniaceae</taxon>
        <taxon>Escallonia</taxon>
    </lineage>
</organism>
<dbReference type="GO" id="GO:0010485">
    <property type="term" value="F:histone H4 acetyltransferase activity"/>
    <property type="evidence" value="ECO:0007669"/>
    <property type="project" value="InterPro"/>
</dbReference>
<dbReference type="GO" id="GO:0005634">
    <property type="term" value="C:nucleus"/>
    <property type="evidence" value="ECO:0007669"/>
    <property type="project" value="UniProtKB-SubCell"/>
</dbReference>
<sequence length="245" mass="28029">MQPEVLVSNGNKTSSSREKTVKRREILEKKKSVDQIIKSASAPSKDHLSSFPPFRHYNKNGLCLYLAQGRGDKLSSRLKRYVKGVLKANMEGPYGSDWPAEEKVKHREMVAREAYYIFVHEAPKGNANQMSEFVEISNSAHCVDDRDPIVGFVQYRFTIEEEIPVLYVYELQLEPCVQRKGLGEFLMQLIELIAHKVIAVFLWFICLCFAFCSVGASPKNRMDAVVLTVQKENLSALNFYINKMR</sequence>
<feature type="transmembrane region" description="Helical" evidence="8">
    <location>
        <begin position="197"/>
        <end position="216"/>
    </location>
</feature>
<evidence type="ECO:0000313" key="9">
    <source>
        <dbReference type="EMBL" id="KAK2979487.1"/>
    </source>
</evidence>
<evidence type="ECO:0000256" key="6">
    <source>
        <dbReference type="ARBA" id="ARBA00023315"/>
    </source>
</evidence>
<keyword evidence="8" id="KW-0472">Membrane</keyword>